<dbReference type="AlphaFoldDB" id="D7E8V2"/>
<feature type="transmembrane region" description="Helical" evidence="1">
    <location>
        <begin position="82"/>
        <end position="103"/>
    </location>
</feature>
<keyword evidence="1" id="KW-0812">Transmembrane</keyword>
<feature type="domain" description="Cytochrome c-type biogenesis protein CcmF C-terminal" evidence="2">
    <location>
        <begin position="7"/>
        <end position="294"/>
    </location>
</feature>
<keyword evidence="1" id="KW-1133">Transmembrane helix</keyword>
<dbReference type="Pfam" id="PF16327">
    <property type="entry name" value="CcmF_C"/>
    <property type="match status" value="1"/>
</dbReference>
<evidence type="ECO:0000313" key="3">
    <source>
        <dbReference type="EMBL" id="ADI73773.1"/>
    </source>
</evidence>
<dbReference type="InterPro" id="IPR032523">
    <property type="entry name" value="CcmF_C"/>
</dbReference>
<dbReference type="EMBL" id="CP002069">
    <property type="protein sequence ID" value="ADI73773.1"/>
    <property type="molecule type" value="Genomic_DNA"/>
</dbReference>
<feature type="transmembrane region" description="Helical" evidence="1">
    <location>
        <begin position="278"/>
        <end position="302"/>
    </location>
</feature>
<sequence length="312" mass="34466" precursor="true">MTGINQILTKSNVMLAALLVFVLLAALITVGMLTPLLVDFLTGNSMNLDAYYFNIRAALPTGVLIILLSIYLLLGKLSEKKLFVTVSVVVVLSAIFAVILPFNSLPVDFIIPFSVLAIIAILYNILHSVTGWKYNPYKNARSISAHIIHLGLVLIILGVVLSTGLTVEDSTVVSTESRGFFEGQDYSVSVTKISSQFEGEPFKSHPGSSYVTNVSFDVYKNGEYFDSGNVKSIRDLKWDQSYTTTYIHRNLLEEYFIAPKGVDMETGKVNLYSRTVPFITFVWGGLCLMAFGVLSLLAVSYLKNKEKINKSE</sequence>
<protein>
    <recommendedName>
        <fullName evidence="2">Cytochrome c-type biogenesis protein CcmF C-terminal domain-containing protein</fullName>
    </recommendedName>
</protein>
<feature type="transmembrane region" description="Helical" evidence="1">
    <location>
        <begin position="57"/>
        <end position="75"/>
    </location>
</feature>
<gene>
    <name evidence="3" type="ordered locus">Metev_0875</name>
</gene>
<evidence type="ECO:0000259" key="2">
    <source>
        <dbReference type="Pfam" id="PF16327"/>
    </source>
</evidence>
<dbReference type="OrthoDB" id="137664at2157"/>
<dbReference type="GeneID" id="9346503"/>
<accession>D7E8V2</accession>
<feature type="transmembrane region" description="Helical" evidence="1">
    <location>
        <begin position="147"/>
        <end position="167"/>
    </location>
</feature>
<feature type="transmembrane region" description="Helical" evidence="1">
    <location>
        <begin position="12"/>
        <end position="37"/>
    </location>
</feature>
<dbReference type="HOGENOM" id="CLU_838403_0_0_2"/>
<name>D7E8V2_METEZ</name>
<dbReference type="RefSeq" id="WP_013194341.1">
    <property type="nucleotide sequence ID" value="NC_014253.1"/>
</dbReference>
<keyword evidence="1" id="KW-0472">Membrane</keyword>
<proteinExistence type="predicted"/>
<dbReference type="KEGG" id="mev:Metev_0875"/>
<evidence type="ECO:0000313" key="4">
    <source>
        <dbReference type="Proteomes" id="UP000000391"/>
    </source>
</evidence>
<organism evidence="3 4">
    <name type="scientific">Methanohalobium evestigatum (strain ATCC BAA-1072 / DSM 3721 / NBRC 107634 / OCM 161 / Z-7303)</name>
    <dbReference type="NCBI Taxonomy" id="644295"/>
    <lineage>
        <taxon>Archaea</taxon>
        <taxon>Methanobacteriati</taxon>
        <taxon>Methanobacteriota</taxon>
        <taxon>Stenosarchaea group</taxon>
        <taxon>Methanomicrobia</taxon>
        <taxon>Methanosarcinales</taxon>
        <taxon>Methanosarcinaceae</taxon>
        <taxon>Methanohalobium</taxon>
    </lineage>
</organism>
<dbReference type="STRING" id="644295.Metev_0875"/>
<feature type="transmembrane region" description="Helical" evidence="1">
    <location>
        <begin position="109"/>
        <end position="126"/>
    </location>
</feature>
<keyword evidence="4" id="KW-1185">Reference proteome</keyword>
<dbReference type="Proteomes" id="UP000000391">
    <property type="component" value="Chromosome"/>
</dbReference>
<evidence type="ECO:0000256" key="1">
    <source>
        <dbReference type="SAM" id="Phobius"/>
    </source>
</evidence>
<reference evidence="3 4" key="1">
    <citation type="submission" date="2010-06" db="EMBL/GenBank/DDBJ databases">
        <title>Complete sequence chromosome of Methanohalobium evestigatum Z-7303.</title>
        <authorList>
            <consortium name="US DOE Joint Genome Institute"/>
            <person name="Lucas S."/>
            <person name="Copeland A."/>
            <person name="Lapidus A."/>
            <person name="Cheng J.-F."/>
            <person name="Bruce D."/>
            <person name="Goodwin L."/>
            <person name="Pitluck S."/>
            <person name="Saunders E."/>
            <person name="Detter J.C."/>
            <person name="Han C."/>
            <person name="Tapia R."/>
            <person name="Land M."/>
            <person name="Hauser L."/>
            <person name="Kyrpides N."/>
            <person name="Mikhailova N."/>
            <person name="Sieprawska-Lupa M."/>
            <person name="Whitman W.B."/>
            <person name="Anderson I."/>
            <person name="Woyke T."/>
        </authorList>
    </citation>
    <scope>NUCLEOTIDE SEQUENCE [LARGE SCALE GENOMIC DNA]</scope>
    <source>
        <strain evidence="4">ATCC BAA-1072 / DSM 3721 / NBRC 107634 / OCM 161 / Z-7303</strain>
    </source>
</reference>